<reference evidence="2 3" key="1">
    <citation type="submission" date="2020-08" db="EMBL/GenBank/DDBJ databases">
        <title>The genome sequence of Novosphingobium flavum 4Y4.</title>
        <authorList>
            <person name="Liu Y."/>
        </authorList>
    </citation>
    <scope>NUCLEOTIDE SEQUENCE [LARGE SCALE GENOMIC DNA]</scope>
    <source>
        <strain evidence="2 3">4Y4</strain>
    </source>
</reference>
<protein>
    <submittedName>
        <fullName evidence="2">Uncharacterized protein</fullName>
    </submittedName>
</protein>
<keyword evidence="1" id="KW-0472">Membrane</keyword>
<name>A0A7X1F7M2_9SPHN</name>
<keyword evidence="1" id="KW-1133">Transmembrane helix</keyword>
<gene>
    <name evidence="2" type="ORF">H7F49_09090</name>
</gene>
<accession>A0A7X1F7M2</accession>
<feature type="transmembrane region" description="Helical" evidence="1">
    <location>
        <begin position="35"/>
        <end position="58"/>
    </location>
</feature>
<evidence type="ECO:0000313" key="3">
    <source>
        <dbReference type="Proteomes" id="UP000520156"/>
    </source>
</evidence>
<sequence length="186" mass="19537">MIPGALGAIVRHALWPPRRPPSSPDTARFYPAPDMIASAWVFFVLALFESAVLHALGLMLGHSRVLLVLAVLSDAMLVCAIAILRSLGRLPTTIAGDRVTVRVGLLFALDFPAAAVDPAGQVGGDARVLNGALLASPNLVLVFRAPVRATVLGLRRLAVDGIRLKLDRPDEFLARLAAASDNPGAG</sequence>
<dbReference type="AlphaFoldDB" id="A0A7X1F7M2"/>
<dbReference type="RefSeq" id="WP_185683280.1">
    <property type="nucleotide sequence ID" value="NZ_JACLAU010000011.1"/>
</dbReference>
<comment type="caution">
    <text evidence="2">The sequence shown here is derived from an EMBL/GenBank/DDBJ whole genome shotgun (WGS) entry which is preliminary data.</text>
</comment>
<keyword evidence="1" id="KW-0812">Transmembrane</keyword>
<evidence type="ECO:0000313" key="2">
    <source>
        <dbReference type="EMBL" id="MBC2651857.1"/>
    </source>
</evidence>
<evidence type="ECO:0000256" key="1">
    <source>
        <dbReference type="SAM" id="Phobius"/>
    </source>
</evidence>
<dbReference type="Proteomes" id="UP000520156">
    <property type="component" value="Unassembled WGS sequence"/>
</dbReference>
<feature type="transmembrane region" description="Helical" evidence="1">
    <location>
        <begin position="65"/>
        <end position="84"/>
    </location>
</feature>
<organism evidence="2 3">
    <name type="scientific">Novosphingobium aerophilum</name>
    <dbReference type="NCBI Taxonomy" id="2839843"/>
    <lineage>
        <taxon>Bacteria</taxon>
        <taxon>Pseudomonadati</taxon>
        <taxon>Pseudomonadota</taxon>
        <taxon>Alphaproteobacteria</taxon>
        <taxon>Sphingomonadales</taxon>
        <taxon>Sphingomonadaceae</taxon>
        <taxon>Novosphingobium</taxon>
    </lineage>
</organism>
<proteinExistence type="predicted"/>
<keyword evidence="3" id="KW-1185">Reference proteome</keyword>
<dbReference type="EMBL" id="JACLAU010000011">
    <property type="protein sequence ID" value="MBC2651857.1"/>
    <property type="molecule type" value="Genomic_DNA"/>
</dbReference>